<accession>A0A4Y3IM89</accession>
<keyword evidence="1" id="KW-0732">Signal</keyword>
<dbReference type="Proteomes" id="UP000318242">
    <property type="component" value="Unassembled WGS sequence"/>
</dbReference>
<dbReference type="Gene3D" id="2.60.120.10">
    <property type="entry name" value="Jelly Rolls"/>
    <property type="match status" value="1"/>
</dbReference>
<name>A0A4Y3IM89_9VIBR</name>
<dbReference type="OrthoDB" id="9805356at2"/>
<dbReference type="InterPro" id="IPR014710">
    <property type="entry name" value="RmlC-like_jellyroll"/>
</dbReference>
<dbReference type="AlphaFoldDB" id="A0A4Y3IM89"/>
<feature type="signal peptide" evidence="1">
    <location>
        <begin position="1"/>
        <end position="22"/>
    </location>
</feature>
<dbReference type="EMBL" id="BJLH01000005">
    <property type="protein sequence ID" value="GEA60245.1"/>
    <property type="molecule type" value="Genomic_DNA"/>
</dbReference>
<organism evidence="3 4">
    <name type="scientific">Vibrio comitans NBRC 102076</name>
    <dbReference type="NCBI Taxonomy" id="1219078"/>
    <lineage>
        <taxon>Bacteria</taxon>
        <taxon>Pseudomonadati</taxon>
        <taxon>Pseudomonadota</taxon>
        <taxon>Gammaproteobacteria</taxon>
        <taxon>Vibrionales</taxon>
        <taxon>Vibrionaceae</taxon>
        <taxon>Vibrio</taxon>
    </lineage>
</organism>
<dbReference type="PANTHER" id="PTHR38599">
    <property type="entry name" value="CUPIN DOMAIN PROTEIN (AFU_ORTHOLOGUE AFUA_3G13620)"/>
    <property type="match status" value="1"/>
</dbReference>
<protein>
    <submittedName>
        <fullName evidence="3">Cupin</fullName>
    </submittedName>
</protein>
<dbReference type="RefSeq" id="WP_141270683.1">
    <property type="nucleotide sequence ID" value="NZ_BJLH01000005.1"/>
</dbReference>
<gene>
    <name evidence="3" type="ORF">VCO01S_14380</name>
</gene>
<proteinExistence type="predicted"/>
<dbReference type="Pfam" id="PF07883">
    <property type="entry name" value="Cupin_2"/>
    <property type="match status" value="1"/>
</dbReference>
<sequence length="129" mass="14346">MKCMTKPFLLFGLVCLSFSSHSATELKLENLLSAELEGKPGTEVIVSRVYIPPKTSLPKHWHPGEEFAYIIDGSVTLWQKGKEDLHLTAGQVAKVPQHQVHTATTDEEGATIIVFRVHEKGKPERVKAE</sequence>
<feature type="chain" id="PRO_5021284082" evidence="1">
    <location>
        <begin position="23"/>
        <end position="129"/>
    </location>
</feature>
<evidence type="ECO:0000313" key="3">
    <source>
        <dbReference type="EMBL" id="GEA60245.1"/>
    </source>
</evidence>
<dbReference type="InterPro" id="IPR011051">
    <property type="entry name" value="RmlC_Cupin_sf"/>
</dbReference>
<feature type="domain" description="Cupin type-2" evidence="2">
    <location>
        <begin position="48"/>
        <end position="110"/>
    </location>
</feature>
<dbReference type="PANTHER" id="PTHR38599:SF1">
    <property type="entry name" value="CUPIN DOMAIN PROTEIN (AFU_ORTHOLOGUE AFUA_3G13620)"/>
    <property type="match status" value="1"/>
</dbReference>
<dbReference type="SUPFAM" id="SSF51182">
    <property type="entry name" value="RmlC-like cupins"/>
    <property type="match status" value="1"/>
</dbReference>
<reference evidence="3 4" key="1">
    <citation type="submission" date="2019-06" db="EMBL/GenBank/DDBJ databases">
        <title>Whole genome shotgun sequence of Vibrio comitans NBRC 102076.</title>
        <authorList>
            <person name="Hosoyama A."/>
            <person name="Uohara A."/>
            <person name="Ohji S."/>
            <person name="Ichikawa N."/>
        </authorList>
    </citation>
    <scope>NUCLEOTIDE SEQUENCE [LARGE SCALE GENOMIC DNA]</scope>
    <source>
        <strain evidence="3 4">NBRC 102076</strain>
    </source>
</reference>
<evidence type="ECO:0000259" key="2">
    <source>
        <dbReference type="Pfam" id="PF07883"/>
    </source>
</evidence>
<evidence type="ECO:0000313" key="4">
    <source>
        <dbReference type="Proteomes" id="UP000318242"/>
    </source>
</evidence>
<keyword evidence="4" id="KW-1185">Reference proteome</keyword>
<dbReference type="InterPro" id="IPR013096">
    <property type="entry name" value="Cupin_2"/>
</dbReference>
<evidence type="ECO:0000256" key="1">
    <source>
        <dbReference type="SAM" id="SignalP"/>
    </source>
</evidence>
<comment type="caution">
    <text evidence="3">The sequence shown here is derived from an EMBL/GenBank/DDBJ whole genome shotgun (WGS) entry which is preliminary data.</text>
</comment>